<keyword evidence="5" id="KW-0238">DNA-binding</keyword>
<dbReference type="GO" id="GO:0005634">
    <property type="term" value="C:nucleus"/>
    <property type="evidence" value="ECO:0007669"/>
    <property type="project" value="UniProtKB-SubCell"/>
</dbReference>
<dbReference type="GO" id="GO:0006355">
    <property type="term" value="P:regulation of DNA-templated transcription"/>
    <property type="evidence" value="ECO:0007669"/>
    <property type="project" value="InterPro"/>
</dbReference>
<dbReference type="eggNOG" id="ENOG502R498">
    <property type="taxonomic scope" value="Eukaryota"/>
</dbReference>
<feature type="region of interest" description="Disordered" evidence="8">
    <location>
        <begin position="17"/>
        <end position="38"/>
    </location>
</feature>
<evidence type="ECO:0000256" key="2">
    <source>
        <dbReference type="ARBA" id="ARBA00022473"/>
    </source>
</evidence>
<dbReference type="Gramene" id="OGLUM03G35130.1">
    <property type="protein sequence ID" value="OGLUM03G35130.1"/>
    <property type="gene ID" value="OGLUM03G35130"/>
</dbReference>
<dbReference type="Pfam" id="PF00249">
    <property type="entry name" value="Myb_DNA-binding"/>
    <property type="match status" value="1"/>
</dbReference>
<organism evidence="10">
    <name type="scientific">Oryza glumipatula</name>
    <dbReference type="NCBI Taxonomy" id="40148"/>
    <lineage>
        <taxon>Eukaryota</taxon>
        <taxon>Viridiplantae</taxon>
        <taxon>Streptophyta</taxon>
        <taxon>Embryophyta</taxon>
        <taxon>Tracheophyta</taxon>
        <taxon>Spermatophyta</taxon>
        <taxon>Magnoliopsida</taxon>
        <taxon>Liliopsida</taxon>
        <taxon>Poales</taxon>
        <taxon>Poaceae</taxon>
        <taxon>BOP clade</taxon>
        <taxon>Oryzoideae</taxon>
        <taxon>Oryzeae</taxon>
        <taxon>Oryzinae</taxon>
        <taxon>Oryza</taxon>
    </lineage>
</organism>
<sequence length="392" mass="40241">MLQRNLPNLSLRISPPAVSSAAAPVSSGTPTTAARTTLPTGVITDAEGGGEVAAFFGNPSSGSEPPGLSLGLGPTTPAHADAGGGRHGDHHLQPQGCAPFKRAAARASQLPAGSKRSVRAPRMRWTTALHARFVHAVELLGGHERATPKSVLELMNVKDLTLAHVKSHLQMYRTVKSTDRSSHIASGEAQLQQQAGMEVAMEAAAGGGGNGGGGGGGVVLPMMPACDDMVGICSSPAPPAAATSSAAAYFLCATTTSTATAPLAVVPSPPAPTIPTRRTDQTPVLEKGVAIVDSLHRCQKHNYSPVLQDALHQGAEEDHLITGNLPMGGASAQASIEAMATTNSSSPASSSPSLASLEQLLPEDSFAPNLEISLGRQNWNMDHPEELSLKYL</sequence>
<evidence type="ECO:0000256" key="7">
    <source>
        <dbReference type="ARBA" id="ARBA00023242"/>
    </source>
</evidence>
<keyword evidence="4" id="KW-0805">Transcription regulation</keyword>
<dbReference type="GO" id="GO:0010158">
    <property type="term" value="P:abaxial cell fate specification"/>
    <property type="evidence" value="ECO:0007669"/>
    <property type="project" value="InterPro"/>
</dbReference>
<evidence type="ECO:0000256" key="5">
    <source>
        <dbReference type="ARBA" id="ARBA00023125"/>
    </source>
</evidence>
<evidence type="ECO:0000256" key="4">
    <source>
        <dbReference type="ARBA" id="ARBA00023015"/>
    </source>
</evidence>
<reference evidence="10" key="1">
    <citation type="submission" date="2015-04" db="UniProtKB">
        <authorList>
            <consortium name="EnsemblPlants"/>
        </authorList>
    </citation>
    <scope>IDENTIFICATION</scope>
</reference>
<dbReference type="Proteomes" id="UP000026961">
    <property type="component" value="Chromosome 3"/>
</dbReference>
<comment type="subcellular location">
    <subcellularLocation>
        <location evidence="1">Nucleus</location>
    </subcellularLocation>
</comment>
<dbReference type="SUPFAM" id="SSF46689">
    <property type="entry name" value="Homeodomain-like"/>
    <property type="match status" value="1"/>
</dbReference>
<dbReference type="NCBIfam" id="TIGR01557">
    <property type="entry name" value="myb_SHAQKYF"/>
    <property type="match status" value="1"/>
</dbReference>
<evidence type="ECO:0000259" key="9">
    <source>
        <dbReference type="Pfam" id="PF00249"/>
    </source>
</evidence>
<dbReference type="InterPro" id="IPR009057">
    <property type="entry name" value="Homeodomain-like_sf"/>
</dbReference>
<dbReference type="PANTHER" id="PTHR31496">
    <property type="entry name" value="TRANSCRIPTION FACTOR KAN2-RELATED"/>
    <property type="match status" value="1"/>
</dbReference>
<protein>
    <recommendedName>
        <fullName evidence="9">Myb-like domain-containing protein</fullName>
    </recommendedName>
</protein>
<proteinExistence type="predicted"/>
<dbReference type="InterPro" id="IPR044847">
    <property type="entry name" value="KAN_fam"/>
</dbReference>
<keyword evidence="7" id="KW-0539">Nucleus</keyword>
<evidence type="ECO:0000256" key="3">
    <source>
        <dbReference type="ARBA" id="ARBA00022782"/>
    </source>
</evidence>
<name>A0A0D9ZDM6_9ORYZ</name>
<accession>A0A0D9ZDM6</accession>
<evidence type="ECO:0000256" key="6">
    <source>
        <dbReference type="ARBA" id="ARBA00023163"/>
    </source>
</evidence>
<evidence type="ECO:0000313" key="11">
    <source>
        <dbReference type="Proteomes" id="UP000026961"/>
    </source>
</evidence>
<feature type="region of interest" description="Disordered" evidence="8">
    <location>
        <begin position="56"/>
        <end position="96"/>
    </location>
</feature>
<evidence type="ECO:0000256" key="1">
    <source>
        <dbReference type="ARBA" id="ARBA00004123"/>
    </source>
</evidence>
<dbReference type="FunFam" id="1.10.10.60:FF:000002">
    <property type="entry name" value="Myb family transcription factor"/>
    <property type="match status" value="1"/>
</dbReference>
<feature type="domain" description="Myb-like" evidence="9">
    <location>
        <begin position="122"/>
        <end position="173"/>
    </location>
</feature>
<feature type="compositionally biased region" description="Low complexity" evidence="8">
    <location>
        <begin position="56"/>
        <end position="81"/>
    </location>
</feature>
<keyword evidence="11" id="KW-1185">Reference proteome</keyword>
<keyword evidence="3" id="KW-0221">Differentiation</keyword>
<dbReference type="EnsemblPlants" id="OGLUM03G35130.1">
    <property type="protein sequence ID" value="OGLUM03G35130.1"/>
    <property type="gene ID" value="OGLUM03G35130"/>
</dbReference>
<evidence type="ECO:0000256" key="8">
    <source>
        <dbReference type="SAM" id="MobiDB-lite"/>
    </source>
</evidence>
<keyword evidence="2" id="KW-0217">Developmental protein</keyword>
<dbReference type="AlphaFoldDB" id="A0A0D9ZDM6"/>
<keyword evidence="6" id="KW-0804">Transcription</keyword>
<reference evidence="10" key="2">
    <citation type="submission" date="2018-05" db="EMBL/GenBank/DDBJ databases">
        <title>OgluRS3 (Oryza glumaepatula Reference Sequence Version 3).</title>
        <authorList>
            <person name="Zhang J."/>
            <person name="Kudrna D."/>
            <person name="Lee S."/>
            <person name="Talag J."/>
            <person name="Welchert J."/>
            <person name="Wing R.A."/>
        </authorList>
    </citation>
    <scope>NUCLEOTIDE SEQUENCE [LARGE SCALE GENOMIC DNA]</scope>
</reference>
<dbReference type="InterPro" id="IPR001005">
    <property type="entry name" value="SANT/Myb"/>
</dbReference>
<dbReference type="HOGENOM" id="CLU_062713_0_0_1"/>
<dbReference type="GO" id="GO:0000976">
    <property type="term" value="F:transcription cis-regulatory region binding"/>
    <property type="evidence" value="ECO:0007669"/>
    <property type="project" value="InterPro"/>
</dbReference>
<evidence type="ECO:0000313" key="10">
    <source>
        <dbReference type="EnsemblPlants" id="OGLUM03G35130.1"/>
    </source>
</evidence>
<dbReference type="Gene3D" id="1.10.10.60">
    <property type="entry name" value="Homeodomain-like"/>
    <property type="match status" value="1"/>
</dbReference>
<dbReference type="InterPro" id="IPR006447">
    <property type="entry name" value="Myb_dom_plants"/>
</dbReference>
<dbReference type="PANTHER" id="PTHR31496:SF25">
    <property type="entry name" value="TRANSCRIPTION FACTOR KAN3-RELATED"/>
    <property type="match status" value="1"/>
</dbReference>